<dbReference type="EMBL" id="UYJE01002205">
    <property type="protein sequence ID" value="VDI08607.1"/>
    <property type="molecule type" value="Genomic_DNA"/>
</dbReference>
<dbReference type="SUPFAM" id="SSF52058">
    <property type="entry name" value="L domain-like"/>
    <property type="match status" value="2"/>
</dbReference>
<keyword evidence="5 7" id="KW-1133">Transmembrane helix</keyword>
<dbReference type="AlphaFoldDB" id="A0A8B6CTH8"/>
<comment type="similarity">
    <text evidence="2">Belongs to the Toll-like receptor family.</text>
</comment>
<dbReference type="SUPFAM" id="SSF52200">
    <property type="entry name" value="Toll/Interleukin receptor TIR domain"/>
    <property type="match status" value="1"/>
</dbReference>
<evidence type="ECO:0000256" key="4">
    <source>
        <dbReference type="ARBA" id="ARBA00022729"/>
    </source>
</evidence>
<name>A0A8B6CTH8_MYTGA</name>
<keyword evidence="11" id="KW-1185">Reference proteome</keyword>
<protein>
    <recommendedName>
        <fullName evidence="9">TIR domain-containing protein</fullName>
    </recommendedName>
</protein>
<dbReference type="GO" id="GO:0007165">
    <property type="term" value="P:signal transduction"/>
    <property type="evidence" value="ECO:0007669"/>
    <property type="project" value="InterPro"/>
</dbReference>
<evidence type="ECO:0000313" key="10">
    <source>
        <dbReference type="EMBL" id="VDI08607.1"/>
    </source>
</evidence>
<dbReference type="GO" id="GO:0038023">
    <property type="term" value="F:signaling receptor activity"/>
    <property type="evidence" value="ECO:0007669"/>
    <property type="project" value="TreeGrafter"/>
</dbReference>
<feature type="domain" description="TIR" evidence="9">
    <location>
        <begin position="556"/>
        <end position="694"/>
    </location>
</feature>
<gene>
    <name evidence="10" type="ORF">MGAL_10B012962</name>
</gene>
<reference evidence="10" key="1">
    <citation type="submission" date="2018-11" db="EMBL/GenBank/DDBJ databases">
        <authorList>
            <person name="Alioto T."/>
            <person name="Alioto T."/>
        </authorList>
    </citation>
    <scope>NUCLEOTIDE SEQUENCE</scope>
</reference>
<feature type="chain" id="PRO_5032775428" description="TIR domain-containing protein" evidence="8">
    <location>
        <begin position="22"/>
        <end position="700"/>
    </location>
</feature>
<dbReference type="PROSITE" id="PS51450">
    <property type="entry name" value="LRR"/>
    <property type="match status" value="2"/>
</dbReference>
<feature type="transmembrane region" description="Helical" evidence="7">
    <location>
        <begin position="508"/>
        <end position="530"/>
    </location>
</feature>
<sequence length="700" mass="82644">MYNCIHQIVPGFFMLLYLVYAQECNITVYDNLSEKVKIADCSKRDFSEVPQSLPRDITVLDLSGNKFRHISNYSFENYSLLLILSLAKNKLHIIEEHAFYGLSRLKFLNMADNILNLRYVYTPEMFLPLQNLINLDIRRNIPNQPNVDVYHYPDQAFVVLKKLEYLALDMAPNPIFGIGFQGLNYLKSLTFEFCFLKYLRGYTFENFSSNLDELKLTRCHLNFLEVEKNALVPFPKITKINFEESCMHLKQALNILSPYEGKTIEIMNFRGLNCPIFNNNEYPFSLNVTTDMVRYLKTVCVETLDLSDNGIVDFEENSLLSFDRPECLKHLYFKGNRFAFAYGRHMDELKTFFNKSVALKTFDYSYIPVRFKLKEKDFYHQRKDYHVSNSLYFTTFFRKLVWAIPREIISQKDIKTLDLSNNLLPTVNLETRVWADSMNQKHGLYFLLADNAFECNCDNLDFIKWIQETKVKLDTRAYKCTLFNGTVITVLEAYDQMHDLFSSCRNSIWLMVSSILIGTGCIVTVLLLIYSRRWNIAILFFRIFRKIIEKKYGKNYAFDVFVSYGGDSIPWIKNYFIPKLKDEWKLKICVKDRDFYGGHSFYDAEAESIENSRHVIFLLTPIFKDSQDCLFEIDRVKHEISMQNIENVIVIAKDITLKDIPKGLTHIWNYVLFIQWPEDCHDHDLTWQKLRKWICNDLLY</sequence>
<proteinExistence type="inferred from homology"/>
<dbReference type="Proteomes" id="UP000596742">
    <property type="component" value="Unassembled WGS sequence"/>
</dbReference>
<dbReference type="PANTHER" id="PTHR24365:SF541">
    <property type="entry name" value="PROTEIN TOLL-RELATED"/>
    <property type="match status" value="1"/>
</dbReference>
<accession>A0A8B6CTH8</accession>
<organism evidence="10 11">
    <name type="scientific">Mytilus galloprovincialis</name>
    <name type="common">Mediterranean mussel</name>
    <dbReference type="NCBI Taxonomy" id="29158"/>
    <lineage>
        <taxon>Eukaryota</taxon>
        <taxon>Metazoa</taxon>
        <taxon>Spiralia</taxon>
        <taxon>Lophotrochozoa</taxon>
        <taxon>Mollusca</taxon>
        <taxon>Bivalvia</taxon>
        <taxon>Autobranchia</taxon>
        <taxon>Pteriomorphia</taxon>
        <taxon>Mytilida</taxon>
        <taxon>Mytiloidea</taxon>
        <taxon>Mytilidae</taxon>
        <taxon>Mytilinae</taxon>
        <taxon>Mytilus</taxon>
    </lineage>
</organism>
<dbReference type="Gene3D" id="3.40.50.10140">
    <property type="entry name" value="Toll/interleukin-1 receptor homology (TIR) domain"/>
    <property type="match status" value="1"/>
</dbReference>
<keyword evidence="3 7" id="KW-0812">Transmembrane</keyword>
<dbReference type="GO" id="GO:0005886">
    <property type="term" value="C:plasma membrane"/>
    <property type="evidence" value="ECO:0007669"/>
    <property type="project" value="TreeGrafter"/>
</dbReference>
<dbReference type="Pfam" id="PF01582">
    <property type="entry name" value="TIR"/>
    <property type="match status" value="1"/>
</dbReference>
<dbReference type="Pfam" id="PF13855">
    <property type="entry name" value="LRR_8"/>
    <property type="match status" value="1"/>
</dbReference>
<keyword evidence="4 8" id="KW-0732">Signal</keyword>
<dbReference type="InterPro" id="IPR000157">
    <property type="entry name" value="TIR_dom"/>
</dbReference>
<evidence type="ECO:0000256" key="1">
    <source>
        <dbReference type="ARBA" id="ARBA00004167"/>
    </source>
</evidence>
<evidence type="ECO:0000256" key="5">
    <source>
        <dbReference type="ARBA" id="ARBA00022989"/>
    </source>
</evidence>
<dbReference type="PANTHER" id="PTHR24365">
    <property type="entry name" value="TOLL-LIKE RECEPTOR"/>
    <property type="match status" value="1"/>
</dbReference>
<evidence type="ECO:0000256" key="7">
    <source>
        <dbReference type="SAM" id="Phobius"/>
    </source>
</evidence>
<dbReference type="InterPro" id="IPR001611">
    <property type="entry name" value="Leu-rich_rpt"/>
</dbReference>
<dbReference type="PROSITE" id="PS50104">
    <property type="entry name" value="TIR"/>
    <property type="match status" value="1"/>
</dbReference>
<keyword evidence="6 7" id="KW-0472">Membrane</keyword>
<evidence type="ECO:0000313" key="11">
    <source>
        <dbReference type="Proteomes" id="UP000596742"/>
    </source>
</evidence>
<dbReference type="PRINTS" id="PR01537">
    <property type="entry name" value="INTRLKN1R1F"/>
</dbReference>
<dbReference type="OrthoDB" id="6287768at2759"/>
<evidence type="ECO:0000256" key="2">
    <source>
        <dbReference type="ARBA" id="ARBA00009634"/>
    </source>
</evidence>
<dbReference type="Gene3D" id="3.80.10.10">
    <property type="entry name" value="Ribonuclease Inhibitor"/>
    <property type="match status" value="2"/>
</dbReference>
<comment type="caution">
    <text evidence="10">The sequence shown here is derived from an EMBL/GenBank/DDBJ whole genome shotgun (WGS) entry which is preliminary data.</text>
</comment>
<feature type="signal peptide" evidence="8">
    <location>
        <begin position="1"/>
        <end position="21"/>
    </location>
</feature>
<evidence type="ECO:0000259" key="9">
    <source>
        <dbReference type="PROSITE" id="PS50104"/>
    </source>
</evidence>
<evidence type="ECO:0000256" key="3">
    <source>
        <dbReference type="ARBA" id="ARBA00022692"/>
    </source>
</evidence>
<dbReference type="InterPro" id="IPR032675">
    <property type="entry name" value="LRR_dom_sf"/>
</dbReference>
<dbReference type="InterPro" id="IPR035897">
    <property type="entry name" value="Toll_tir_struct_dom_sf"/>
</dbReference>
<evidence type="ECO:0000256" key="6">
    <source>
        <dbReference type="ARBA" id="ARBA00023136"/>
    </source>
</evidence>
<dbReference type="SMART" id="SM00255">
    <property type="entry name" value="TIR"/>
    <property type="match status" value="1"/>
</dbReference>
<evidence type="ECO:0000256" key="8">
    <source>
        <dbReference type="SAM" id="SignalP"/>
    </source>
</evidence>
<comment type="subcellular location">
    <subcellularLocation>
        <location evidence="1">Membrane</location>
        <topology evidence="1">Single-pass membrane protein</topology>
    </subcellularLocation>
</comment>